<accession>A0A858BZK4</accession>
<evidence type="ECO:0000313" key="3">
    <source>
        <dbReference type="Proteomes" id="UP000466848"/>
    </source>
</evidence>
<keyword evidence="1" id="KW-0472">Membrane</keyword>
<dbReference type="Gene3D" id="3.30.1490.480">
    <property type="entry name" value="Endolytic murein transglycosylase"/>
    <property type="match status" value="1"/>
</dbReference>
<gene>
    <name evidence="2" type="ORF">Ami103574_13175</name>
</gene>
<evidence type="ECO:0000256" key="1">
    <source>
        <dbReference type="SAM" id="Phobius"/>
    </source>
</evidence>
<sequence length="152" mass="16049">MRKIKDILYDTSDILTACFIVLAASLVIWASIGNIMDYPAFVAAQSQKEEVNTNFGLAVPVGDGTSGGAVTNGGTGGDSESPYSIYINYGESTNTIAQRFVDVGLFDSVSQFNTLLTEMNAASQIKAGNFIIPANATPEEVIQKIITTPSGN</sequence>
<keyword evidence="3" id="KW-1185">Reference proteome</keyword>
<feature type="transmembrane region" description="Helical" evidence="1">
    <location>
        <begin position="12"/>
        <end position="32"/>
    </location>
</feature>
<dbReference type="KEGG" id="abut:Ami103574_13175"/>
<reference evidence="2 3" key="1">
    <citation type="submission" date="2020-02" db="EMBL/GenBank/DDBJ databases">
        <authorList>
            <person name="Kim Y.B."/>
            <person name="Roh S.W."/>
        </authorList>
    </citation>
    <scope>NUCLEOTIDE SEQUENCE [LARGE SCALE GENOMIC DNA]</scope>
    <source>
        <strain evidence="2 3">DSM 103574</strain>
    </source>
</reference>
<keyword evidence="1" id="KW-0812">Transmembrane</keyword>
<dbReference type="RefSeq" id="WP_163067423.1">
    <property type="nucleotide sequence ID" value="NZ_CP048649.1"/>
</dbReference>
<proteinExistence type="predicted"/>
<keyword evidence="1" id="KW-1133">Transmembrane helix</keyword>
<organism evidence="2 3">
    <name type="scientific">Aminipila butyrica</name>
    <dbReference type="NCBI Taxonomy" id="433296"/>
    <lineage>
        <taxon>Bacteria</taxon>
        <taxon>Bacillati</taxon>
        <taxon>Bacillota</taxon>
        <taxon>Clostridia</taxon>
        <taxon>Peptostreptococcales</taxon>
        <taxon>Anaerovoracaceae</taxon>
        <taxon>Aminipila</taxon>
    </lineage>
</organism>
<name>A0A858BZK4_9FIRM</name>
<evidence type="ECO:0000313" key="2">
    <source>
        <dbReference type="EMBL" id="QIB70184.1"/>
    </source>
</evidence>
<dbReference type="AlphaFoldDB" id="A0A858BZK4"/>
<dbReference type="EMBL" id="CP048649">
    <property type="protein sequence ID" value="QIB70184.1"/>
    <property type="molecule type" value="Genomic_DNA"/>
</dbReference>
<protein>
    <submittedName>
        <fullName evidence="2">Endolytic transglycosylase MltG</fullName>
    </submittedName>
</protein>
<dbReference type="Proteomes" id="UP000466848">
    <property type="component" value="Chromosome"/>
</dbReference>